<evidence type="ECO:0000313" key="1">
    <source>
        <dbReference type="EMBL" id="HJB41100.1"/>
    </source>
</evidence>
<organism evidence="1 2">
    <name type="scientific">Candidatus Gemmiger avicola</name>
    <dbReference type="NCBI Taxonomy" id="2838605"/>
    <lineage>
        <taxon>Bacteria</taxon>
        <taxon>Bacillati</taxon>
        <taxon>Bacillota</taxon>
        <taxon>Clostridia</taxon>
        <taxon>Eubacteriales</taxon>
        <taxon>Gemmiger</taxon>
    </lineage>
</organism>
<dbReference type="AlphaFoldDB" id="A0A9D2M436"/>
<sequence>MDRSRELWLISQTWTQGEFGEMKQTTQGRRVFCDVGSVSASEYFEAAQVGIAPEYRVTMFAPDYQGEQIAQLDGVTYGIYRTYLGKNETIELYLERKSGVTYGAE</sequence>
<proteinExistence type="predicted"/>
<evidence type="ECO:0000313" key="2">
    <source>
        <dbReference type="Proteomes" id="UP000886803"/>
    </source>
</evidence>
<reference evidence="1" key="1">
    <citation type="journal article" date="2021" name="PeerJ">
        <title>Extensive microbial diversity within the chicken gut microbiome revealed by metagenomics and culture.</title>
        <authorList>
            <person name="Gilroy R."/>
            <person name="Ravi A."/>
            <person name="Getino M."/>
            <person name="Pursley I."/>
            <person name="Horton D.L."/>
            <person name="Alikhan N.F."/>
            <person name="Baker D."/>
            <person name="Gharbi K."/>
            <person name="Hall N."/>
            <person name="Watson M."/>
            <person name="Adriaenssens E.M."/>
            <person name="Foster-Nyarko E."/>
            <person name="Jarju S."/>
            <person name="Secka A."/>
            <person name="Antonio M."/>
            <person name="Oren A."/>
            <person name="Chaudhuri R.R."/>
            <person name="La Ragione R."/>
            <person name="Hildebrand F."/>
            <person name="Pallen M.J."/>
        </authorList>
    </citation>
    <scope>NUCLEOTIDE SEQUENCE</scope>
    <source>
        <strain evidence="1">ChiBcec8-13705</strain>
    </source>
</reference>
<gene>
    <name evidence="1" type="ORF">H9945_01210</name>
</gene>
<evidence type="ECO:0008006" key="3">
    <source>
        <dbReference type="Google" id="ProtNLM"/>
    </source>
</evidence>
<protein>
    <recommendedName>
        <fullName evidence="3">Phage head-tail adaptor</fullName>
    </recommendedName>
</protein>
<reference evidence="1" key="2">
    <citation type="submission" date="2021-04" db="EMBL/GenBank/DDBJ databases">
        <authorList>
            <person name="Gilroy R."/>
        </authorList>
    </citation>
    <scope>NUCLEOTIDE SEQUENCE</scope>
    <source>
        <strain evidence="1">ChiBcec8-13705</strain>
    </source>
</reference>
<name>A0A9D2M436_9FIRM</name>
<accession>A0A9D2M436</accession>
<comment type="caution">
    <text evidence="1">The sequence shown here is derived from an EMBL/GenBank/DDBJ whole genome shotgun (WGS) entry which is preliminary data.</text>
</comment>
<dbReference type="Proteomes" id="UP000886803">
    <property type="component" value="Unassembled WGS sequence"/>
</dbReference>
<dbReference type="EMBL" id="DWYG01000013">
    <property type="protein sequence ID" value="HJB41100.1"/>
    <property type="molecule type" value="Genomic_DNA"/>
</dbReference>